<evidence type="ECO:0000313" key="3">
    <source>
        <dbReference type="EMBL" id="CAL1582653.1"/>
    </source>
</evidence>
<dbReference type="GO" id="GO:0001578">
    <property type="term" value="P:microtubule bundle formation"/>
    <property type="evidence" value="ECO:0007669"/>
    <property type="project" value="TreeGrafter"/>
</dbReference>
<evidence type="ECO:0000256" key="1">
    <source>
        <dbReference type="SAM" id="Coils"/>
    </source>
</evidence>
<proteinExistence type="predicted"/>
<reference evidence="3 4" key="1">
    <citation type="submission" date="2024-04" db="EMBL/GenBank/DDBJ databases">
        <authorList>
            <person name="Waldvogel A.-M."/>
            <person name="Schoenle A."/>
        </authorList>
    </citation>
    <scope>NUCLEOTIDE SEQUENCE [LARGE SCALE GENOMIC DNA]</scope>
</reference>
<evidence type="ECO:0000256" key="2">
    <source>
        <dbReference type="SAM" id="MobiDB-lite"/>
    </source>
</evidence>
<dbReference type="GO" id="GO:0007019">
    <property type="term" value="P:microtubule depolymerization"/>
    <property type="evidence" value="ECO:0007669"/>
    <property type="project" value="TreeGrafter"/>
</dbReference>
<keyword evidence="1" id="KW-0175">Coiled coil</keyword>
<sequence>MVTLQQPFSSMEETVRNILQNQDSMEGPKVDPLDLMKAYKDKLLEEMWKQQDSLEASVTVTETAAEELSGSEEDRNNPLMDKLRALEAENSALSVENDNQRKQYERCLDEVANQVVQALLTQKDLKEECVKLRTRVFDLEQQNRILSVLFQQRVKMAAAPHSQTFDNLRHGSSNLSTIVPGDVFFYNVGD</sequence>
<dbReference type="Proteomes" id="UP001497482">
    <property type="component" value="Chromosome 15"/>
</dbReference>
<gene>
    <name evidence="3" type="ORF">KC01_LOCUS13221</name>
</gene>
<evidence type="ECO:0000313" key="4">
    <source>
        <dbReference type="Proteomes" id="UP001497482"/>
    </source>
</evidence>
<dbReference type="GO" id="GO:0035371">
    <property type="term" value="C:microtubule plus-end"/>
    <property type="evidence" value="ECO:0007669"/>
    <property type="project" value="TreeGrafter"/>
</dbReference>
<organism evidence="3 4">
    <name type="scientific">Knipowitschia caucasica</name>
    <name type="common">Caucasian dwarf goby</name>
    <name type="synonym">Pomatoschistus caucasicus</name>
    <dbReference type="NCBI Taxonomy" id="637954"/>
    <lineage>
        <taxon>Eukaryota</taxon>
        <taxon>Metazoa</taxon>
        <taxon>Chordata</taxon>
        <taxon>Craniata</taxon>
        <taxon>Vertebrata</taxon>
        <taxon>Euteleostomi</taxon>
        <taxon>Actinopterygii</taxon>
        <taxon>Neopterygii</taxon>
        <taxon>Teleostei</taxon>
        <taxon>Neoteleostei</taxon>
        <taxon>Acanthomorphata</taxon>
        <taxon>Gobiaria</taxon>
        <taxon>Gobiiformes</taxon>
        <taxon>Gobioidei</taxon>
        <taxon>Gobiidae</taxon>
        <taxon>Gobiinae</taxon>
        <taxon>Knipowitschia</taxon>
    </lineage>
</organism>
<keyword evidence="4" id="KW-1185">Reference proteome</keyword>
<dbReference type="EMBL" id="OZ035837">
    <property type="protein sequence ID" value="CAL1582653.1"/>
    <property type="molecule type" value="Genomic_DNA"/>
</dbReference>
<name>A0AAV2K2H6_KNICA</name>
<evidence type="ECO:0008006" key="5">
    <source>
        <dbReference type="Google" id="ProtNLM"/>
    </source>
</evidence>
<dbReference type="InterPro" id="IPR026163">
    <property type="entry name" value="Nckap5l"/>
</dbReference>
<dbReference type="AlphaFoldDB" id="A0AAV2K2H6"/>
<protein>
    <recommendedName>
        <fullName evidence="5">NCK-associated protein 5</fullName>
    </recommendedName>
</protein>
<feature type="coiled-coil region" evidence="1">
    <location>
        <begin position="83"/>
        <end position="142"/>
    </location>
</feature>
<accession>A0AAV2K2H6</accession>
<dbReference type="PANTHER" id="PTHR21740:SF0">
    <property type="entry name" value="NCK-ASSOCIATED PROTEIN 5"/>
    <property type="match status" value="1"/>
</dbReference>
<dbReference type="PANTHER" id="PTHR21740">
    <property type="entry name" value="NCK-ASSOCIATED PROTEIN 5"/>
    <property type="match status" value="1"/>
</dbReference>
<feature type="region of interest" description="Disordered" evidence="2">
    <location>
        <begin position="59"/>
        <end position="78"/>
    </location>
</feature>